<gene>
    <name evidence="1" type="ORF">SAMN04488557_0740</name>
</gene>
<dbReference type="AlphaFoldDB" id="A0A1I7MY50"/>
<dbReference type="Proteomes" id="UP000199423">
    <property type="component" value="Unassembled WGS sequence"/>
</dbReference>
<reference evidence="2" key="1">
    <citation type="submission" date="2016-10" db="EMBL/GenBank/DDBJ databases">
        <authorList>
            <person name="Varghese N."/>
            <person name="Submissions S."/>
        </authorList>
    </citation>
    <scope>NUCLEOTIDE SEQUENCE [LARGE SCALE GENOMIC DNA]</scope>
    <source>
        <strain evidence="2">DSM 1565</strain>
    </source>
</reference>
<organism evidence="1 2">
    <name type="scientific">Hyphomicrobium facile</name>
    <dbReference type="NCBI Taxonomy" id="51670"/>
    <lineage>
        <taxon>Bacteria</taxon>
        <taxon>Pseudomonadati</taxon>
        <taxon>Pseudomonadota</taxon>
        <taxon>Alphaproteobacteria</taxon>
        <taxon>Hyphomicrobiales</taxon>
        <taxon>Hyphomicrobiaceae</taxon>
        <taxon>Hyphomicrobium</taxon>
    </lineage>
</organism>
<dbReference type="EMBL" id="FPCH01000001">
    <property type="protein sequence ID" value="SFV27353.1"/>
    <property type="molecule type" value="Genomic_DNA"/>
</dbReference>
<keyword evidence="2" id="KW-1185">Reference proteome</keyword>
<sequence length="271" mass="30393">MLFSFWSGEVSWMERLCVASAKDIGEEITVFTYGDREKLSAQLGCPVRDAALILSPADRDEVLQFGVAHFSDFFRLEAIARGCGTWTDLDVIFIKPLPRSEYVFGEQNDERIGNSVLRLPPDSELLNRYLAFCRKRPMHRLVMPWMPWTTKCSRIMKGLAASAMGARLPAPKYGPAALTYFAERCGVDHIALPAKVFYPIPIRGPAITRVFEPGFIESLVGPETVAVHLWRSTFVHFNGLGVPTSGWLAERVAHLLTLRDSEAAAERRYSV</sequence>
<dbReference type="InterPro" id="IPR029044">
    <property type="entry name" value="Nucleotide-diphossugar_trans"/>
</dbReference>
<accession>A0A1I7MY50</accession>
<dbReference type="OrthoDB" id="5354021at2"/>
<dbReference type="RefSeq" id="WP_092864337.1">
    <property type="nucleotide sequence ID" value="NZ_FPCH01000001.1"/>
</dbReference>
<protein>
    <recommendedName>
        <fullName evidence="3">Glycosyltransferase sugar-binding region containing DXD motif-containing protein</fullName>
    </recommendedName>
</protein>
<dbReference type="Gene3D" id="3.90.550.20">
    <property type="match status" value="1"/>
</dbReference>
<evidence type="ECO:0000313" key="2">
    <source>
        <dbReference type="Proteomes" id="UP000199423"/>
    </source>
</evidence>
<name>A0A1I7MY50_9HYPH</name>
<evidence type="ECO:0008006" key="3">
    <source>
        <dbReference type="Google" id="ProtNLM"/>
    </source>
</evidence>
<evidence type="ECO:0000313" key="1">
    <source>
        <dbReference type="EMBL" id="SFV27353.1"/>
    </source>
</evidence>
<proteinExistence type="predicted"/>
<dbReference type="SUPFAM" id="SSF53448">
    <property type="entry name" value="Nucleotide-diphospho-sugar transferases"/>
    <property type="match status" value="1"/>
</dbReference>
<dbReference type="STRING" id="51670.SAMN04488557_0740"/>